<dbReference type="EMBL" id="MN605294">
    <property type="protein sequence ID" value="QHO60684.1"/>
    <property type="molecule type" value="mRNA"/>
</dbReference>
<evidence type="ECO:0000256" key="3">
    <source>
        <dbReference type="ARBA" id="ARBA00022656"/>
    </source>
</evidence>
<keyword evidence="5" id="KW-0732">Signal</keyword>
<accession>A0A6B9VJT0</accession>
<keyword evidence="3" id="KW-0800">Toxin</keyword>
<dbReference type="InterPro" id="IPR036728">
    <property type="entry name" value="PBP_GOBP_sf"/>
</dbReference>
<reference evidence="6" key="1">
    <citation type="submission" date="2019-10" db="EMBL/GenBank/DDBJ databases">
        <title>Sergentomyia schwetzi: salivary gland transcriptome, proteome and enzymatic activities in two lineages adapted to different blood sources.</title>
        <authorList>
            <person name="Polanska N."/>
            <person name="Ishemgulova A."/>
            <person name="Volfova V."/>
            <person name="Flegontov P."/>
            <person name="Votypka J."/>
            <person name="Yurchenko V."/>
            <person name="Volf P."/>
        </authorList>
    </citation>
    <scope>NUCLEOTIDE SEQUENCE</scope>
    <source>
        <tissue evidence="6">Salivary glands</tissue>
    </source>
</reference>
<dbReference type="Gene3D" id="1.10.238.20">
    <property type="entry name" value="Pheromone/general odorant binding protein domain"/>
    <property type="match status" value="2"/>
</dbReference>
<feature type="chain" id="PRO_5025605016" evidence="5">
    <location>
        <begin position="22"/>
        <end position="293"/>
    </location>
</feature>
<proteinExistence type="evidence at transcript level"/>
<protein>
    <submittedName>
        <fullName evidence="6">PpSP15-like protein</fullName>
    </submittedName>
</protein>
<dbReference type="SUPFAM" id="SSF47565">
    <property type="entry name" value="Insect pheromone/odorant-binding proteins"/>
    <property type="match status" value="1"/>
</dbReference>
<evidence type="ECO:0000256" key="5">
    <source>
        <dbReference type="SAM" id="SignalP"/>
    </source>
</evidence>
<dbReference type="GO" id="GO:0005549">
    <property type="term" value="F:odorant binding"/>
    <property type="evidence" value="ECO:0007669"/>
    <property type="project" value="InterPro"/>
</dbReference>
<feature type="signal peptide" evidence="5">
    <location>
        <begin position="1"/>
        <end position="21"/>
    </location>
</feature>
<dbReference type="AlphaFoldDB" id="A0A6B9VJT0"/>
<evidence type="ECO:0000313" key="6">
    <source>
        <dbReference type="EMBL" id="QHO60684.1"/>
    </source>
</evidence>
<evidence type="ECO:0000256" key="1">
    <source>
        <dbReference type="ARBA" id="ARBA00004613"/>
    </source>
</evidence>
<dbReference type="GO" id="GO:0005576">
    <property type="term" value="C:extracellular region"/>
    <property type="evidence" value="ECO:0007669"/>
    <property type="project" value="UniProtKB-SubCell"/>
</dbReference>
<name>A0A6B9VJT0_9DIPT</name>
<dbReference type="GO" id="GO:0090729">
    <property type="term" value="F:toxin activity"/>
    <property type="evidence" value="ECO:0007669"/>
    <property type="project" value="UniProtKB-KW"/>
</dbReference>
<evidence type="ECO:0000256" key="4">
    <source>
        <dbReference type="SAM" id="MobiDB-lite"/>
    </source>
</evidence>
<evidence type="ECO:0000256" key="2">
    <source>
        <dbReference type="ARBA" id="ARBA00022525"/>
    </source>
</evidence>
<keyword evidence="2" id="KW-0964">Secreted</keyword>
<feature type="region of interest" description="Disordered" evidence="4">
    <location>
        <begin position="154"/>
        <end position="180"/>
    </location>
</feature>
<comment type="subcellular location">
    <subcellularLocation>
        <location evidence="1">Secreted</location>
    </subcellularLocation>
</comment>
<organism evidence="6">
    <name type="scientific">Sergentomyia schwetzi</name>
    <dbReference type="NCBI Taxonomy" id="114605"/>
    <lineage>
        <taxon>Eukaryota</taxon>
        <taxon>Metazoa</taxon>
        <taxon>Ecdysozoa</taxon>
        <taxon>Arthropoda</taxon>
        <taxon>Hexapoda</taxon>
        <taxon>Insecta</taxon>
        <taxon>Pterygota</taxon>
        <taxon>Neoptera</taxon>
        <taxon>Endopterygota</taxon>
        <taxon>Diptera</taxon>
        <taxon>Nematocera</taxon>
        <taxon>Psychodoidea</taxon>
        <taxon>Psychodidae</taxon>
        <taxon>Sergentomyia</taxon>
        <taxon>Sergentomyia</taxon>
    </lineage>
</organism>
<sequence>MKSSLFFVCLCVLFWLGPADSQKSTSSKPVYPFDKCRDENPGELETCITHCTYTYYKLAKKNFKIPNSYILNFKNILLDNNVVSKDKANQLEKHIKTCANTFKKLIAKEQGQVQKCRKFLEYYRCVVDGKLVDYNKYATAIIAKDKSMPLEGSVAKLPQSKPTPTSKDSSKSVHPSHKCRKTTPHELESCILHCEYTYYNLVNKDFEIPQLYIENLRELLLHYKVVEPSKGKKLEEHIKGCAKKFTKAIAKEREQKQKCSKVIEYYHCIINGKLFDYNKFVYAIRMKDESIYV</sequence>